<proteinExistence type="predicted"/>
<evidence type="ECO:0000256" key="1">
    <source>
        <dbReference type="SAM" id="MobiDB-lite"/>
    </source>
</evidence>
<gene>
    <name evidence="2" type="ORF">FOZ63_018510</name>
</gene>
<dbReference type="Proteomes" id="UP000553632">
    <property type="component" value="Unassembled WGS sequence"/>
</dbReference>
<comment type="caution">
    <text evidence="2">The sequence shown here is derived from an EMBL/GenBank/DDBJ whole genome shotgun (WGS) entry which is preliminary data.</text>
</comment>
<dbReference type="AlphaFoldDB" id="A0A7J6RVC8"/>
<reference evidence="2 3" key="1">
    <citation type="submission" date="2020-04" db="EMBL/GenBank/DDBJ databases">
        <title>Perkinsus olseni comparative genomics.</title>
        <authorList>
            <person name="Bogema D.R."/>
        </authorList>
    </citation>
    <scope>NUCLEOTIDE SEQUENCE [LARGE SCALE GENOMIC DNA]</scope>
    <source>
        <strain evidence="2 3">ATCC PRA-207</strain>
    </source>
</reference>
<feature type="region of interest" description="Disordered" evidence="1">
    <location>
        <begin position="1"/>
        <end position="22"/>
    </location>
</feature>
<accession>A0A7J6RVC8</accession>
<evidence type="ECO:0000313" key="3">
    <source>
        <dbReference type="Proteomes" id="UP000553632"/>
    </source>
</evidence>
<organism evidence="2 3">
    <name type="scientific">Perkinsus olseni</name>
    <name type="common">Perkinsus atlanticus</name>
    <dbReference type="NCBI Taxonomy" id="32597"/>
    <lineage>
        <taxon>Eukaryota</taxon>
        <taxon>Sar</taxon>
        <taxon>Alveolata</taxon>
        <taxon>Perkinsozoa</taxon>
        <taxon>Perkinsea</taxon>
        <taxon>Perkinsida</taxon>
        <taxon>Perkinsidae</taxon>
        <taxon>Perkinsus</taxon>
    </lineage>
</organism>
<keyword evidence="3" id="KW-1185">Reference proteome</keyword>
<sequence length="149" mass="16403">MGPVEDDGQLNPNRGSVIPSASVGEYKKFPERCGLYHIDPDEKQKIKDLDDLTIDISLTPRQKGGREAQQIRLRFAPINGTESPVGPISPTHVLHNVERSPSLQMKSVSKVFSSNLSSVTLDTTLLCLNGDALKLGFRAEPPTRRKDPQ</sequence>
<protein>
    <submittedName>
        <fullName evidence="2">Uncharacterized protein</fullName>
    </submittedName>
</protein>
<dbReference type="EMBL" id="JABANO010022979">
    <property type="protein sequence ID" value="KAF4724266.1"/>
    <property type="molecule type" value="Genomic_DNA"/>
</dbReference>
<evidence type="ECO:0000313" key="2">
    <source>
        <dbReference type="EMBL" id="KAF4724266.1"/>
    </source>
</evidence>
<feature type="non-terminal residue" evidence="2">
    <location>
        <position position="1"/>
    </location>
</feature>
<name>A0A7J6RVC8_PEROL</name>